<dbReference type="InParanoid" id="Q245V3"/>
<keyword evidence="2" id="KW-1185">Reference proteome</keyword>
<dbReference type="AlphaFoldDB" id="Q245V3"/>
<dbReference type="KEGG" id="tet:TTHERM_00245460"/>
<proteinExistence type="predicted"/>
<organism evidence="1 2">
    <name type="scientific">Tetrahymena thermophila (strain SB210)</name>
    <dbReference type="NCBI Taxonomy" id="312017"/>
    <lineage>
        <taxon>Eukaryota</taxon>
        <taxon>Sar</taxon>
        <taxon>Alveolata</taxon>
        <taxon>Ciliophora</taxon>
        <taxon>Intramacronucleata</taxon>
        <taxon>Oligohymenophorea</taxon>
        <taxon>Hymenostomatida</taxon>
        <taxon>Tetrahymenina</taxon>
        <taxon>Tetrahymenidae</taxon>
        <taxon>Tetrahymena</taxon>
    </lineage>
</organism>
<dbReference type="EMBL" id="GG662474">
    <property type="protein sequence ID" value="EAS03530.1"/>
    <property type="molecule type" value="Genomic_DNA"/>
</dbReference>
<name>Q245V3_TETTS</name>
<dbReference type="OrthoDB" id="297954at2759"/>
<accession>Q245V3</accession>
<dbReference type="RefSeq" id="XP_001023775.1">
    <property type="nucleotide sequence ID" value="XM_001023775.1"/>
</dbReference>
<evidence type="ECO:0000313" key="1">
    <source>
        <dbReference type="EMBL" id="EAS03530.1"/>
    </source>
</evidence>
<protein>
    <submittedName>
        <fullName evidence="1">Uncharacterized protein</fullName>
    </submittedName>
</protein>
<dbReference type="GeneID" id="7827426"/>
<dbReference type="HOGENOM" id="CLU_144463_0_0_1"/>
<gene>
    <name evidence="1" type="ORF">TTHERM_00245460</name>
</gene>
<dbReference type="Proteomes" id="UP000009168">
    <property type="component" value="Unassembled WGS sequence"/>
</dbReference>
<sequence>MQDQKAVEEQKFCSYIFNLILNKGGVKMHMSIADITKEMQALDPKDSVNHFRKRFGNMDQCLREIQNPFYTIDNHIVITFKPHDQIIQLHSQGHINEEDFKLYEKVYQENEKKKLEDHK</sequence>
<dbReference type="eggNOG" id="ENOG502T0J6">
    <property type="taxonomic scope" value="Eukaryota"/>
</dbReference>
<reference evidence="2" key="1">
    <citation type="journal article" date="2006" name="PLoS Biol.">
        <title>Macronuclear genome sequence of the ciliate Tetrahymena thermophila, a model eukaryote.</title>
        <authorList>
            <person name="Eisen J.A."/>
            <person name="Coyne R.S."/>
            <person name="Wu M."/>
            <person name="Wu D."/>
            <person name="Thiagarajan M."/>
            <person name="Wortman J.R."/>
            <person name="Badger J.H."/>
            <person name="Ren Q."/>
            <person name="Amedeo P."/>
            <person name="Jones K.M."/>
            <person name="Tallon L.J."/>
            <person name="Delcher A.L."/>
            <person name="Salzberg S.L."/>
            <person name="Silva J.C."/>
            <person name="Haas B.J."/>
            <person name="Majoros W.H."/>
            <person name="Farzad M."/>
            <person name="Carlton J.M."/>
            <person name="Smith R.K. Jr."/>
            <person name="Garg J."/>
            <person name="Pearlman R.E."/>
            <person name="Karrer K.M."/>
            <person name="Sun L."/>
            <person name="Manning G."/>
            <person name="Elde N.C."/>
            <person name="Turkewitz A.P."/>
            <person name="Asai D.J."/>
            <person name="Wilkes D.E."/>
            <person name="Wang Y."/>
            <person name="Cai H."/>
            <person name="Collins K."/>
            <person name="Stewart B.A."/>
            <person name="Lee S.R."/>
            <person name="Wilamowska K."/>
            <person name="Weinberg Z."/>
            <person name="Ruzzo W.L."/>
            <person name="Wloga D."/>
            <person name="Gaertig J."/>
            <person name="Frankel J."/>
            <person name="Tsao C.-C."/>
            <person name="Gorovsky M.A."/>
            <person name="Keeling P.J."/>
            <person name="Waller R.F."/>
            <person name="Patron N.J."/>
            <person name="Cherry J.M."/>
            <person name="Stover N.A."/>
            <person name="Krieger C.J."/>
            <person name="del Toro C."/>
            <person name="Ryder H.F."/>
            <person name="Williamson S.C."/>
            <person name="Barbeau R.A."/>
            <person name="Hamilton E.P."/>
            <person name="Orias E."/>
        </authorList>
    </citation>
    <scope>NUCLEOTIDE SEQUENCE [LARGE SCALE GENOMIC DNA]</scope>
    <source>
        <strain evidence="2">SB210</strain>
    </source>
</reference>
<evidence type="ECO:0000313" key="2">
    <source>
        <dbReference type="Proteomes" id="UP000009168"/>
    </source>
</evidence>